<keyword evidence="4" id="KW-1185">Reference proteome</keyword>
<feature type="transmembrane region" description="Helical" evidence="1">
    <location>
        <begin position="108"/>
        <end position="134"/>
    </location>
</feature>
<feature type="transmembrane region" description="Helical" evidence="1">
    <location>
        <begin position="14"/>
        <end position="39"/>
    </location>
</feature>
<sequence>MTSLEGKLDITDTFGAMLTGAFVTMAIYGITTLQIVGFVDPTILSNGIWYATVNLATIKLMNGQNLGHFLGEIVLKFEEAFGIRTVVNLNYLSVLAVRRRRQSTKVSFQVTAVVPFGIMTIVSDVLIAAALCLLLHSTRPDYRDSNTNGLINKLILYAINRAVAIIETVAFAVIPNTFYSFAIDFTIGKLYANSLLAVLNSRANLREPERERFSSTEMSTRFKVASAVDNRASNLFEVHDPYFIRSRDSVINPAVADTEKGEQALVNT</sequence>
<name>A0A409VMQ3_PSICY</name>
<keyword evidence="1" id="KW-0472">Membrane</keyword>
<evidence type="ECO:0000259" key="2">
    <source>
        <dbReference type="Pfam" id="PF20152"/>
    </source>
</evidence>
<feature type="domain" description="DUF6534" evidence="2">
    <location>
        <begin position="121"/>
        <end position="203"/>
    </location>
</feature>
<reference evidence="3 4" key="1">
    <citation type="journal article" date="2018" name="Evol. Lett.">
        <title>Horizontal gene cluster transfer increased hallucinogenic mushroom diversity.</title>
        <authorList>
            <person name="Reynolds H.T."/>
            <person name="Vijayakumar V."/>
            <person name="Gluck-Thaler E."/>
            <person name="Korotkin H.B."/>
            <person name="Matheny P.B."/>
            <person name="Slot J.C."/>
        </authorList>
    </citation>
    <scope>NUCLEOTIDE SEQUENCE [LARGE SCALE GENOMIC DNA]</scope>
    <source>
        <strain evidence="3 4">2631</strain>
    </source>
</reference>
<dbReference type="InParanoid" id="A0A409VMQ3"/>
<dbReference type="STRING" id="93625.A0A409VMQ3"/>
<dbReference type="AlphaFoldDB" id="A0A409VMQ3"/>
<dbReference type="InterPro" id="IPR045339">
    <property type="entry name" value="DUF6534"/>
</dbReference>
<evidence type="ECO:0000313" key="4">
    <source>
        <dbReference type="Proteomes" id="UP000283269"/>
    </source>
</evidence>
<dbReference type="OrthoDB" id="3012488at2759"/>
<organism evidence="3 4">
    <name type="scientific">Psilocybe cyanescens</name>
    <dbReference type="NCBI Taxonomy" id="93625"/>
    <lineage>
        <taxon>Eukaryota</taxon>
        <taxon>Fungi</taxon>
        <taxon>Dikarya</taxon>
        <taxon>Basidiomycota</taxon>
        <taxon>Agaricomycotina</taxon>
        <taxon>Agaricomycetes</taxon>
        <taxon>Agaricomycetidae</taxon>
        <taxon>Agaricales</taxon>
        <taxon>Agaricineae</taxon>
        <taxon>Strophariaceae</taxon>
        <taxon>Psilocybe</taxon>
    </lineage>
</organism>
<feature type="transmembrane region" description="Helical" evidence="1">
    <location>
        <begin position="154"/>
        <end position="174"/>
    </location>
</feature>
<accession>A0A409VMQ3</accession>
<evidence type="ECO:0000256" key="1">
    <source>
        <dbReference type="SAM" id="Phobius"/>
    </source>
</evidence>
<protein>
    <recommendedName>
        <fullName evidence="2">DUF6534 domain-containing protein</fullName>
    </recommendedName>
</protein>
<gene>
    <name evidence="3" type="ORF">CVT25_006074</name>
</gene>
<dbReference type="Pfam" id="PF20152">
    <property type="entry name" value="DUF6534"/>
    <property type="match status" value="1"/>
</dbReference>
<keyword evidence="1" id="KW-1133">Transmembrane helix</keyword>
<dbReference type="Proteomes" id="UP000283269">
    <property type="component" value="Unassembled WGS sequence"/>
</dbReference>
<proteinExistence type="predicted"/>
<evidence type="ECO:0000313" key="3">
    <source>
        <dbReference type="EMBL" id="PPQ67533.1"/>
    </source>
</evidence>
<dbReference type="EMBL" id="NHYD01003973">
    <property type="protein sequence ID" value="PPQ67533.1"/>
    <property type="molecule type" value="Genomic_DNA"/>
</dbReference>
<keyword evidence="1" id="KW-0812">Transmembrane</keyword>
<comment type="caution">
    <text evidence="3">The sequence shown here is derived from an EMBL/GenBank/DDBJ whole genome shotgun (WGS) entry which is preliminary data.</text>
</comment>